<organism evidence="1 2">
    <name type="scientific">Escherichia phage OLB145</name>
    <dbReference type="NCBI Taxonomy" id="2448910"/>
    <lineage>
        <taxon>Viruses</taxon>
        <taxon>Duplodnaviria</taxon>
        <taxon>Heunggongvirae</taxon>
        <taxon>Uroviricota</taxon>
        <taxon>Caudoviricetes</taxon>
        <taxon>Schitoviridae</taxon>
        <taxon>Enquatrovirinae</taxon>
        <taxon>Enquatrovirus</taxon>
        <taxon>Enquatrovirus N4</taxon>
    </lineage>
</organism>
<reference evidence="1 2" key="1">
    <citation type="submission" date="2018-09" db="EMBL/GenBank/DDBJ databases">
        <authorList>
            <person name="Bringhurst R.M."/>
        </authorList>
    </citation>
    <scope>NUCLEOTIDE SEQUENCE [LARGE SCALE GENOMIC DNA]</scope>
</reference>
<proteinExistence type="predicted"/>
<sequence length="697" mass="78296">MKRNYLAIIALSVDSRNLTLWQPDGSTMVIPQGDARVPRIVAEAKEKNLTPGKIIEVDVTIEAQIRQEFLDAERDTGGFVKFFRITKKKLQEFFLGEEEEEQVPHVSPVELGAKPTAFNAFIANAVGKTLAVQHASLKAPEPEMTVTHERFYGNYAVWITDVDPRNHRIEVIHVIREISGRTSEYVNNLLAQPTPFKVFDWLTETQAKEFVIRLNNTQGVISVYNKLEDGIPAKVAVKATEPTNKEKLEAASTKLKAMGAIATDAYEFHTDLNENEETIVAVVNDKVVPDVQNLHRHIRQSANLKDYKGFTKFLERLSTVIDKRRHSVEDLMKFMEKGDLPIADDGSIVIFKRLESKDNPEHLKDVMDDVFVDCHSKKIEQCVGMRVMVKENLVDQNRRKDCSHGLHVASLQYIRNFSGNVTIIGKVAPEDVFAVPEYDVTKMRVSAYHIITKLPDAIRDHVNNGNPISTIEGGTEILNMVLSGNHPEPSRQVLVGGHYGTNLIYSELTRNYLDDDEDSVIPDEPVIKKTALNMEESFTATNPKAEPVKATDVKPIKKTKMEILKDLWNQFLKAETSNEAITLADEIIAAKGKCKKSWASLGFSGDMVQKLIDARANKPKPEKAVKQDKTVAPKKTTVTRSRNADVIRSYLNDKGMSDYCKAHAIHDVKRAAKKSYAALGLTPEECSQIDKLKHHLK</sequence>
<protein>
    <submittedName>
        <fullName evidence="1">RIIB lysis inhibitor</fullName>
    </submittedName>
</protein>
<dbReference type="Proteomes" id="UP000281968">
    <property type="component" value="Segment"/>
</dbReference>
<dbReference type="EMBL" id="MH992123">
    <property type="protein sequence ID" value="AYR04218.1"/>
    <property type="molecule type" value="Genomic_DNA"/>
</dbReference>
<evidence type="ECO:0000313" key="1">
    <source>
        <dbReference type="EMBL" id="AYR04218.1"/>
    </source>
</evidence>
<accession>A0A3G3MD54</accession>
<name>A0A3G3MD54_9CAUD</name>
<evidence type="ECO:0000313" key="2">
    <source>
        <dbReference type="Proteomes" id="UP000281968"/>
    </source>
</evidence>